<feature type="signal peptide" evidence="12">
    <location>
        <begin position="1"/>
        <end position="20"/>
    </location>
</feature>
<feature type="chain" id="PRO_5044027144" evidence="12">
    <location>
        <begin position="21"/>
        <end position="826"/>
    </location>
</feature>
<proteinExistence type="inferred from homology"/>
<gene>
    <name evidence="15" type="ORF">AAG747_04455</name>
</gene>
<evidence type="ECO:0000259" key="14">
    <source>
        <dbReference type="Pfam" id="PF07715"/>
    </source>
</evidence>
<evidence type="ECO:0000256" key="7">
    <source>
        <dbReference type="ARBA" id="ARBA00023136"/>
    </source>
</evidence>
<dbReference type="Gene3D" id="2.40.170.20">
    <property type="entry name" value="TonB-dependent receptor, beta-barrel domain"/>
    <property type="match status" value="1"/>
</dbReference>
<evidence type="ECO:0000256" key="10">
    <source>
        <dbReference type="PROSITE-ProRule" id="PRU01360"/>
    </source>
</evidence>
<evidence type="ECO:0000313" key="15">
    <source>
        <dbReference type="EMBL" id="MEN7547145.1"/>
    </source>
</evidence>
<keyword evidence="8 15" id="KW-0675">Receptor</keyword>
<dbReference type="PROSITE" id="PS51257">
    <property type="entry name" value="PROKAR_LIPOPROTEIN"/>
    <property type="match status" value="1"/>
</dbReference>
<evidence type="ECO:0000256" key="8">
    <source>
        <dbReference type="ARBA" id="ARBA00023170"/>
    </source>
</evidence>
<protein>
    <submittedName>
        <fullName evidence="15">TonB-dependent receptor</fullName>
    </submittedName>
</protein>
<dbReference type="InterPro" id="IPR039426">
    <property type="entry name" value="TonB-dep_rcpt-like"/>
</dbReference>
<evidence type="ECO:0000259" key="13">
    <source>
        <dbReference type="Pfam" id="PF00593"/>
    </source>
</evidence>
<comment type="subcellular location">
    <subcellularLocation>
        <location evidence="1 10">Cell outer membrane</location>
        <topology evidence="1 10">Multi-pass membrane protein</topology>
    </subcellularLocation>
</comment>
<dbReference type="PANTHER" id="PTHR30069:SF29">
    <property type="entry name" value="HEMOGLOBIN AND HEMOGLOBIN-HAPTOGLOBIN-BINDING PROTEIN 1-RELATED"/>
    <property type="match status" value="1"/>
</dbReference>
<evidence type="ECO:0000256" key="5">
    <source>
        <dbReference type="ARBA" id="ARBA00022729"/>
    </source>
</evidence>
<dbReference type="SUPFAM" id="SSF49464">
    <property type="entry name" value="Carboxypeptidase regulatory domain-like"/>
    <property type="match status" value="1"/>
</dbReference>
<comment type="caution">
    <text evidence="15">The sequence shown here is derived from an EMBL/GenBank/DDBJ whole genome shotgun (WGS) entry which is preliminary data.</text>
</comment>
<dbReference type="InterPro" id="IPR008969">
    <property type="entry name" value="CarboxyPept-like_regulatory"/>
</dbReference>
<keyword evidence="7 10" id="KW-0472">Membrane</keyword>
<evidence type="ECO:0000256" key="3">
    <source>
        <dbReference type="ARBA" id="ARBA00022452"/>
    </source>
</evidence>
<name>A0AAW9S5Z6_9BACT</name>
<comment type="similarity">
    <text evidence="10 11">Belongs to the TonB-dependent receptor family.</text>
</comment>
<dbReference type="InterPro" id="IPR037066">
    <property type="entry name" value="Plug_dom_sf"/>
</dbReference>
<accession>A0AAW9S5Z6</accession>
<dbReference type="AlphaFoldDB" id="A0AAW9S5Z6"/>
<dbReference type="EMBL" id="JBDKWZ010000002">
    <property type="protein sequence ID" value="MEN7547145.1"/>
    <property type="molecule type" value="Genomic_DNA"/>
</dbReference>
<feature type="domain" description="TonB-dependent receptor plug" evidence="14">
    <location>
        <begin position="121"/>
        <end position="228"/>
    </location>
</feature>
<keyword evidence="9 10" id="KW-0998">Cell outer membrane</keyword>
<evidence type="ECO:0000256" key="12">
    <source>
        <dbReference type="SAM" id="SignalP"/>
    </source>
</evidence>
<dbReference type="InterPro" id="IPR000531">
    <property type="entry name" value="Beta-barrel_TonB"/>
</dbReference>
<dbReference type="InterPro" id="IPR036942">
    <property type="entry name" value="Beta-barrel_TonB_sf"/>
</dbReference>
<keyword evidence="5 12" id="KW-0732">Signal</keyword>
<keyword evidence="6 11" id="KW-0798">TonB box</keyword>
<evidence type="ECO:0000256" key="9">
    <source>
        <dbReference type="ARBA" id="ARBA00023237"/>
    </source>
</evidence>
<keyword evidence="16" id="KW-1185">Reference proteome</keyword>
<keyword evidence="4 10" id="KW-0812">Transmembrane</keyword>
<dbReference type="GO" id="GO:0015344">
    <property type="term" value="F:siderophore uptake transmembrane transporter activity"/>
    <property type="evidence" value="ECO:0007669"/>
    <property type="project" value="TreeGrafter"/>
</dbReference>
<keyword evidence="2 10" id="KW-0813">Transport</keyword>
<dbReference type="InterPro" id="IPR012910">
    <property type="entry name" value="Plug_dom"/>
</dbReference>
<evidence type="ECO:0000256" key="4">
    <source>
        <dbReference type="ARBA" id="ARBA00022692"/>
    </source>
</evidence>
<dbReference type="RefSeq" id="WP_346819931.1">
    <property type="nucleotide sequence ID" value="NZ_JBDKWZ010000002.1"/>
</dbReference>
<dbReference type="PANTHER" id="PTHR30069">
    <property type="entry name" value="TONB-DEPENDENT OUTER MEMBRANE RECEPTOR"/>
    <property type="match status" value="1"/>
</dbReference>
<evidence type="ECO:0000256" key="6">
    <source>
        <dbReference type="ARBA" id="ARBA00023077"/>
    </source>
</evidence>
<evidence type="ECO:0000256" key="11">
    <source>
        <dbReference type="RuleBase" id="RU003357"/>
    </source>
</evidence>
<dbReference type="PROSITE" id="PS52016">
    <property type="entry name" value="TONB_DEPENDENT_REC_3"/>
    <property type="match status" value="1"/>
</dbReference>
<evidence type="ECO:0000313" key="16">
    <source>
        <dbReference type="Proteomes" id="UP001403385"/>
    </source>
</evidence>
<sequence>MKKIITFFWFLWLSCSLAWAQQSGSIQGKIVDEAGEALIGATVIIQGTSKGAASDADGNFILKNLENGTYTLLVSYVGYSTQTISAKVTGGETSVGNITLSGETRLDQVVISGSLKSEKITQSPATIQVITHDDIEEIATFNPGELLSRVKGVDFIRSGVVGTGVNIRGFNSNFNSKNLQINDGRLATLIATGLPFGPLTTQIKEDIERVEVVLGPNSALYGPNAHNGLVYTLTKDPRTSEGTTLALGAGNQSMLTARLRHAQVLSDKFAFKVSGEYTRGEEFEYVDSVYIDRLDENGNLGSDGVVEAYEELELDRDFEFLRGEAALYYSVNDESDLVLSYGGSNSTYLAPTNVGRNQIIDWKVNHLHLKYTSPRFFAQVYRTWSKTDDTYSIDERTKQYYRGLDAGLSDEVARGEQSYASKAKFVDDSRRWNAEAQYNNTFGGFDVVVGAQWQKDLANSKGSYLLDGEGKEDIEIDQFGAYGQVQKKFGNSGFKAIAAFRADNHEIYDFNFVPKVGLLKIGKQGTWRLTYGQGIASPTIMNMFGDLFSGLILGNSEGFTLEDGTVIEKQKVEKIQTFELGYKGQPVTNKLYIDANVYYNISTDFLSPVTVIGKAVKRGNTPIEEVQSGYAALGGLVATYVNFGKVNTYGLDLGVNYYFNDEISATLNYSYFDYAVDEDNLEENDFNKDGVVNKLDVLVNSPTHKASLGLNYRGKKFFGNVFTRWVQAYDYFSSFQIAAKTQDLVYRGVPVVENARSKDAFNYGPLGGFVNVDIGAGYRINSLLTVSGQVSNLFDSEMREFTASPFIGRLYSMELKLKVPAIGSKK</sequence>
<dbReference type="Gene3D" id="2.170.130.10">
    <property type="entry name" value="TonB-dependent receptor, plug domain"/>
    <property type="match status" value="1"/>
</dbReference>
<dbReference type="Pfam" id="PF00593">
    <property type="entry name" value="TonB_dep_Rec_b-barrel"/>
    <property type="match status" value="1"/>
</dbReference>
<evidence type="ECO:0000256" key="2">
    <source>
        <dbReference type="ARBA" id="ARBA00022448"/>
    </source>
</evidence>
<keyword evidence="3 10" id="KW-1134">Transmembrane beta strand</keyword>
<evidence type="ECO:0000256" key="1">
    <source>
        <dbReference type="ARBA" id="ARBA00004571"/>
    </source>
</evidence>
<dbReference type="SUPFAM" id="SSF56935">
    <property type="entry name" value="Porins"/>
    <property type="match status" value="1"/>
</dbReference>
<dbReference type="Pfam" id="PF13715">
    <property type="entry name" value="CarbopepD_reg_2"/>
    <property type="match status" value="1"/>
</dbReference>
<dbReference type="Gene3D" id="2.60.40.1120">
    <property type="entry name" value="Carboxypeptidase-like, regulatory domain"/>
    <property type="match status" value="1"/>
</dbReference>
<dbReference type="Proteomes" id="UP001403385">
    <property type="component" value="Unassembled WGS sequence"/>
</dbReference>
<dbReference type="Pfam" id="PF07715">
    <property type="entry name" value="Plug"/>
    <property type="match status" value="1"/>
</dbReference>
<organism evidence="15 16">
    <name type="scientific">Rapidithrix thailandica</name>
    <dbReference type="NCBI Taxonomy" id="413964"/>
    <lineage>
        <taxon>Bacteria</taxon>
        <taxon>Pseudomonadati</taxon>
        <taxon>Bacteroidota</taxon>
        <taxon>Cytophagia</taxon>
        <taxon>Cytophagales</taxon>
        <taxon>Flammeovirgaceae</taxon>
        <taxon>Rapidithrix</taxon>
    </lineage>
</organism>
<dbReference type="GO" id="GO:0044718">
    <property type="term" value="P:siderophore transmembrane transport"/>
    <property type="evidence" value="ECO:0007669"/>
    <property type="project" value="TreeGrafter"/>
</dbReference>
<feature type="domain" description="TonB-dependent receptor-like beta-barrel" evidence="13">
    <location>
        <begin position="332"/>
        <end position="793"/>
    </location>
</feature>
<dbReference type="GO" id="GO:0009279">
    <property type="term" value="C:cell outer membrane"/>
    <property type="evidence" value="ECO:0007669"/>
    <property type="project" value="UniProtKB-SubCell"/>
</dbReference>
<reference evidence="15 16" key="1">
    <citation type="submission" date="2024-04" db="EMBL/GenBank/DDBJ databases">
        <title>Novel genus in family Flammeovirgaceae.</title>
        <authorList>
            <person name="Nguyen T.H."/>
            <person name="Vuong T.Q."/>
            <person name="Le H."/>
            <person name="Kim S.-G."/>
        </authorList>
    </citation>
    <scope>NUCLEOTIDE SEQUENCE [LARGE SCALE GENOMIC DNA]</scope>
    <source>
        <strain evidence="15 16">JCM 23209</strain>
    </source>
</reference>